<name>A0A412WPL7_9BACT</name>
<dbReference type="Pfam" id="PF17148">
    <property type="entry name" value="DUF5117"/>
    <property type="match status" value="1"/>
</dbReference>
<keyword evidence="1" id="KW-0732">Signal</keyword>
<dbReference type="AlphaFoldDB" id="A0A412WPL7"/>
<sequence length="676" mass="77903">MKKKRLLILYLLLGICTWGHALNPITSHSRQHPAQTSTQKLSATVQDGKIILNIPESAIGKELLITAQANEGFGLRNRPLSSIGVVRLQKSADGNKIFFNKERFEERITTGNSELRPAFEASNRQPLGIDYPVINNIDKDGFYAIDITKAILNGENWYQLQMKDLFPSSRGQAVADTIITFDEGIYVAFKQEYRIQSELNPTVEMQIGCAVRLLDAEPLGLRYANHHFPYTYLTFKDYGRSPYGAVEDSIICRWRIHPRKPLICCIDSLCPPTWASYIKKGVLAWNKAFEQAGIKNAIKIHENAQDEIPALHRFVISYDLGAATTTRQQITHPETGEILYTRLNLGHGLLLPYLNNYWWEYGSEDKRIRKNILHEQVAGEILQTIIMREFGLALGLTAPSPENYWEDSALQELNNGKNSNFPTQQDCKQIAWGYQQTSAYKDAIKERKLLEKIILPTRPTSTEEKIQKEKILTRKLKNYETMFSFLKSEIALHGTNQQYIVLYNQGIQSLTNHLKKLAGIISTENAERILALLDYYVFQEEHQWLDIPSLHIGNRTSYSKIISNIGKEVFKSLFQQQSIDAFTQQNPTLWNRLHDKIWNQFDTGHKPSVYQMEMQAFYVDTLTSIVRNTSNQNSYNYIITVAQELQYLKRQLKILQKEHPEQEGRIHYELLLERIK</sequence>
<dbReference type="PANTHER" id="PTHR38478">
    <property type="entry name" value="PEPTIDASE M1A AND M12B"/>
    <property type="match status" value="1"/>
</dbReference>
<proteinExistence type="predicted"/>
<dbReference type="RefSeq" id="WP_118107513.1">
    <property type="nucleotide sequence ID" value="NZ_JADMUD010000002.1"/>
</dbReference>
<comment type="caution">
    <text evidence="3">The sequence shown here is derived from an EMBL/GenBank/DDBJ whole genome shotgun (WGS) entry which is preliminary data.</text>
</comment>
<feature type="domain" description="DUF5117" evidence="2">
    <location>
        <begin position="84"/>
        <end position="259"/>
    </location>
</feature>
<dbReference type="Proteomes" id="UP000283426">
    <property type="component" value="Unassembled WGS sequence"/>
</dbReference>
<dbReference type="InterPro" id="IPR033413">
    <property type="entry name" value="DUF5117"/>
</dbReference>
<gene>
    <name evidence="3" type="ORF">DWW24_04430</name>
</gene>
<evidence type="ECO:0000256" key="1">
    <source>
        <dbReference type="SAM" id="SignalP"/>
    </source>
</evidence>
<evidence type="ECO:0000313" key="3">
    <source>
        <dbReference type="EMBL" id="RGV29107.1"/>
    </source>
</evidence>
<protein>
    <submittedName>
        <fullName evidence="3">DUF5117 domain-containing protein</fullName>
    </submittedName>
</protein>
<feature type="signal peptide" evidence="1">
    <location>
        <begin position="1"/>
        <end position="21"/>
    </location>
</feature>
<evidence type="ECO:0000259" key="2">
    <source>
        <dbReference type="Pfam" id="PF17148"/>
    </source>
</evidence>
<organism evidence="3 4">
    <name type="scientific">Odoribacter splanchnicus</name>
    <dbReference type="NCBI Taxonomy" id="28118"/>
    <lineage>
        <taxon>Bacteria</taxon>
        <taxon>Pseudomonadati</taxon>
        <taxon>Bacteroidota</taxon>
        <taxon>Bacteroidia</taxon>
        <taxon>Bacteroidales</taxon>
        <taxon>Odoribacteraceae</taxon>
        <taxon>Odoribacter</taxon>
    </lineage>
</organism>
<dbReference type="EMBL" id="QRYW01000007">
    <property type="protein sequence ID" value="RGV29107.1"/>
    <property type="molecule type" value="Genomic_DNA"/>
</dbReference>
<accession>A0A412WPL7</accession>
<reference evidence="3 4" key="1">
    <citation type="submission" date="2018-08" db="EMBL/GenBank/DDBJ databases">
        <title>A genome reference for cultivated species of the human gut microbiota.</title>
        <authorList>
            <person name="Zou Y."/>
            <person name="Xue W."/>
            <person name="Luo G."/>
        </authorList>
    </citation>
    <scope>NUCLEOTIDE SEQUENCE [LARGE SCALE GENOMIC DNA]</scope>
    <source>
        <strain evidence="3 4">AF14-6AC</strain>
    </source>
</reference>
<evidence type="ECO:0000313" key="4">
    <source>
        <dbReference type="Proteomes" id="UP000283426"/>
    </source>
</evidence>
<dbReference type="PANTHER" id="PTHR38478:SF1">
    <property type="entry name" value="ZINC DEPENDENT METALLOPROTEASE DOMAIN LIPOPROTEIN"/>
    <property type="match status" value="1"/>
</dbReference>
<feature type="chain" id="PRO_5019052808" evidence="1">
    <location>
        <begin position="22"/>
        <end position="676"/>
    </location>
</feature>